<feature type="transmembrane region" description="Helical" evidence="9">
    <location>
        <begin position="12"/>
        <end position="31"/>
    </location>
</feature>
<keyword evidence="5 9" id="KW-0812">Transmembrane</keyword>
<comment type="subcellular location">
    <subcellularLocation>
        <location evidence="1">Cell membrane</location>
        <topology evidence="1">Multi-pass membrane protein</topology>
    </subcellularLocation>
</comment>
<dbReference type="FunFam" id="3.30.70.1350:FF:000002">
    <property type="entry name" value="Ferrous-iron efflux pump FieF"/>
    <property type="match status" value="1"/>
</dbReference>
<dbReference type="RefSeq" id="WP_267990311.1">
    <property type="nucleotide sequence ID" value="NZ_JAPJZI010000001.1"/>
</dbReference>
<evidence type="ECO:0000313" key="12">
    <source>
        <dbReference type="EMBL" id="MDA5398891.1"/>
    </source>
</evidence>
<evidence type="ECO:0000259" key="11">
    <source>
        <dbReference type="Pfam" id="PF16916"/>
    </source>
</evidence>
<feature type="transmembrane region" description="Helical" evidence="9">
    <location>
        <begin position="109"/>
        <end position="132"/>
    </location>
</feature>
<dbReference type="AlphaFoldDB" id="A0A9X3ZHR1"/>
<dbReference type="PANTHER" id="PTHR43840:SF15">
    <property type="entry name" value="MITOCHONDRIAL METAL TRANSPORTER 1-RELATED"/>
    <property type="match status" value="1"/>
</dbReference>
<keyword evidence="13" id="KW-1185">Reference proteome</keyword>
<comment type="similarity">
    <text evidence="2">Belongs to the cation diffusion facilitator (CDF) transporter (TC 2.A.4) family.</text>
</comment>
<dbReference type="Gene3D" id="3.30.70.1350">
    <property type="entry name" value="Cation efflux protein, cytoplasmic domain"/>
    <property type="match status" value="1"/>
</dbReference>
<dbReference type="Pfam" id="PF01545">
    <property type="entry name" value="Cation_efflux"/>
    <property type="match status" value="1"/>
</dbReference>
<feature type="transmembrane region" description="Helical" evidence="9">
    <location>
        <begin position="152"/>
        <end position="177"/>
    </location>
</feature>
<keyword evidence="4" id="KW-1003">Cell membrane</keyword>
<dbReference type="SUPFAM" id="SSF160240">
    <property type="entry name" value="Cation efflux protein cytoplasmic domain-like"/>
    <property type="match status" value="1"/>
</dbReference>
<evidence type="ECO:0000256" key="7">
    <source>
        <dbReference type="ARBA" id="ARBA00023136"/>
    </source>
</evidence>
<comment type="caution">
    <text evidence="12">The sequence shown here is derived from an EMBL/GenBank/DDBJ whole genome shotgun (WGS) entry which is preliminary data.</text>
</comment>
<evidence type="ECO:0000256" key="3">
    <source>
        <dbReference type="ARBA" id="ARBA00022448"/>
    </source>
</evidence>
<evidence type="ECO:0000256" key="8">
    <source>
        <dbReference type="ARBA" id="ARBA00068882"/>
    </source>
</evidence>
<evidence type="ECO:0000256" key="9">
    <source>
        <dbReference type="SAM" id="Phobius"/>
    </source>
</evidence>
<keyword evidence="7 9" id="KW-0472">Membrane</keyword>
<dbReference type="InterPro" id="IPR027470">
    <property type="entry name" value="Cation_efflux_CTD"/>
</dbReference>
<dbReference type="InterPro" id="IPR002524">
    <property type="entry name" value="Cation_efflux"/>
</dbReference>
<dbReference type="GO" id="GO:0006882">
    <property type="term" value="P:intracellular zinc ion homeostasis"/>
    <property type="evidence" value="ECO:0007669"/>
    <property type="project" value="TreeGrafter"/>
</dbReference>
<protein>
    <recommendedName>
        <fullName evidence="8">Protein p34</fullName>
    </recommendedName>
</protein>
<dbReference type="GO" id="GO:0015093">
    <property type="term" value="F:ferrous iron transmembrane transporter activity"/>
    <property type="evidence" value="ECO:0007669"/>
    <property type="project" value="TreeGrafter"/>
</dbReference>
<gene>
    <name evidence="12" type="ORF">OQ273_09945</name>
</gene>
<dbReference type="InterPro" id="IPR050291">
    <property type="entry name" value="CDF_Transporter"/>
</dbReference>
<organism evidence="12 13">
    <name type="scientific">Hoeflea prorocentri</name>
    <dbReference type="NCBI Taxonomy" id="1922333"/>
    <lineage>
        <taxon>Bacteria</taxon>
        <taxon>Pseudomonadati</taxon>
        <taxon>Pseudomonadota</taxon>
        <taxon>Alphaproteobacteria</taxon>
        <taxon>Hyphomicrobiales</taxon>
        <taxon>Rhizobiaceae</taxon>
        <taxon>Hoeflea</taxon>
    </lineage>
</organism>
<dbReference type="InterPro" id="IPR027469">
    <property type="entry name" value="Cation_efflux_TMD_sf"/>
</dbReference>
<dbReference type="GO" id="GO:0015341">
    <property type="term" value="F:zinc efflux antiporter activity"/>
    <property type="evidence" value="ECO:0007669"/>
    <property type="project" value="TreeGrafter"/>
</dbReference>
<dbReference type="SUPFAM" id="SSF161111">
    <property type="entry name" value="Cation efflux protein transmembrane domain-like"/>
    <property type="match status" value="1"/>
</dbReference>
<dbReference type="GO" id="GO:0015086">
    <property type="term" value="F:cadmium ion transmembrane transporter activity"/>
    <property type="evidence" value="ECO:0007669"/>
    <property type="project" value="TreeGrafter"/>
</dbReference>
<dbReference type="Pfam" id="PF16916">
    <property type="entry name" value="ZT_dimer"/>
    <property type="match status" value="1"/>
</dbReference>
<feature type="transmembrane region" description="Helical" evidence="9">
    <location>
        <begin position="78"/>
        <end position="97"/>
    </location>
</feature>
<reference evidence="12" key="1">
    <citation type="submission" date="2022-11" db="EMBL/GenBank/DDBJ databases">
        <title>Draft genome sequence of Hoeflea poritis E7-10 and Hoeflea prorocentri PM5-8, separated from scleractinian coral Porites lutea and marine dinoflagellate.</title>
        <authorList>
            <person name="Zhang G."/>
            <person name="Wei Q."/>
            <person name="Cai L."/>
        </authorList>
    </citation>
    <scope>NUCLEOTIDE SEQUENCE</scope>
    <source>
        <strain evidence="12">PM5-8</strain>
    </source>
</reference>
<evidence type="ECO:0000256" key="4">
    <source>
        <dbReference type="ARBA" id="ARBA00022475"/>
    </source>
</evidence>
<evidence type="ECO:0000256" key="5">
    <source>
        <dbReference type="ARBA" id="ARBA00022692"/>
    </source>
</evidence>
<evidence type="ECO:0000256" key="1">
    <source>
        <dbReference type="ARBA" id="ARBA00004651"/>
    </source>
</evidence>
<keyword evidence="6 9" id="KW-1133">Transmembrane helix</keyword>
<feature type="domain" description="Cation efflux protein cytoplasmic" evidence="11">
    <location>
        <begin position="209"/>
        <end position="286"/>
    </location>
</feature>
<dbReference type="InterPro" id="IPR058533">
    <property type="entry name" value="Cation_efflux_TM"/>
</dbReference>
<dbReference type="InterPro" id="IPR036837">
    <property type="entry name" value="Cation_efflux_CTD_sf"/>
</dbReference>
<dbReference type="NCBIfam" id="TIGR01297">
    <property type="entry name" value="CDF"/>
    <property type="match status" value="1"/>
</dbReference>
<feature type="transmembrane region" description="Helical" evidence="9">
    <location>
        <begin position="37"/>
        <end position="58"/>
    </location>
</feature>
<dbReference type="PANTHER" id="PTHR43840">
    <property type="entry name" value="MITOCHONDRIAL METAL TRANSPORTER 1-RELATED"/>
    <property type="match status" value="1"/>
</dbReference>
<sequence length="298" mass="31496">MSAKNTIARLAGWSIVIACVVLCLKTTAWWITGSVALYSDAVESVINVVTALMAWVAIRISHRPADKGHPFGHYKAEYFSAVVAGVLIVLAAILIFSEAVSALLDPHDLQAPLAGMAVNAVAAGINGLWAWLLISEGRKSRSPALAADGRHILVDVVTSASVIIGLILVLATGWIFLDSLIAMAVGVNVLLEGWRVTVSSVDGLMDGALDDEKTDRIRQTILKTASGAIEVHDIKTRGAGHVSFIEFHLVVDGKMSVADSHTICNRVEDALQAAIPGANVTIHVEPDDESTRDGIAIG</sequence>
<name>A0A9X3ZHR1_9HYPH</name>
<evidence type="ECO:0000313" key="13">
    <source>
        <dbReference type="Proteomes" id="UP001151234"/>
    </source>
</evidence>
<dbReference type="Gene3D" id="1.20.1510.10">
    <property type="entry name" value="Cation efflux protein transmembrane domain"/>
    <property type="match status" value="1"/>
</dbReference>
<accession>A0A9X3ZHR1</accession>
<proteinExistence type="inferred from homology"/>
<evidence type="ECO:0000256" key="6">
    <source>
        <dbReference type="ARBA" id="ARBA00022989"/>
    </source>
</evidence>
<evidence type="ECO:0000256" key="2">
    <source>
        <dbReference type="ARBA" id="ARBA00008114"/>
    </source>
</evidence>
<dbReference type="Proteomes" id="UP001151234">
    <property type="component" value="Unassembled WGS sequence"/>
</dbReference>
<feature type="domain" description="Cation efflux protein transmembrane" evidence="10">
    <location>
        <begin position="14"/>
        <end position="205"/>
    </location>
</feature>
<dbReference type="EMBL" id="JAPJZI010000001">
    <property type="protein sequence ID" value="MDA5398891.1"/>
    <property type="molecule type" value="Genomic_DNA"/>
</dbReference>
<evidence type="ECO:0000259" key="10">
    <source>
        <dbReference type="Pfam" id="PF01545"/>
    </source>
</evidence>
<keyword evidence="3" id="KW-0813">Transport</keyword>
<dbReference type="GO" id="GO:0005886">
    <property type="term" value="C:plasma membrane"/>
    <property type="evidence" value="ECO:0007669"/>
    <property type="project" value="UniProtKB-SubCell"/>
</dbReference>